<comment type="caution">
    <text evidence="2">The sequence shown here is derived from an EMBL/GenBank/DDBJ whole genome shotgun (WGS) entry which is preliminary data.</text>
</comment>
<feature type="compositionally biased region" description="Low complexity" evidence="1">
    <location>
        <begin position="22"/>
        <end position="32"/>
    </location>
</feature>
<name>A0ABP5P357_9ACTN</name>
<feature type="compositionally biased region" description="Low complexity" evidence="1">
    <location>
        <begin position="78"/>
        <end position="106"/>
    </location>
</feature>
<evidence type="ECO:0000313" key="3">
    <source>
        <dbReference type="Proteomes" id="UP001501391"/>
    </source>
</evidence>
<feature type="compositionally biased region" description="Basic and acidic residues" evidence="1">
    <location>
        <begin position="51"/>
        <end position="63"/>
    </location>
</feature>
<evidence type="ECO:0000313" key="2">
    <source>
        <dbReference type="EMBL" id="GAA2204768.1"/>
    </source>
</evidence>
<sequence>MVNGSAGGWSRRPRGAAGSGAHGAAAASDSGAVRLTLRPLWQPPAGLPVRAAHEAHGGGDPRMPDTLFGPAGGLPVDGAPGARPRPPNATGRSPSPSASAPTGPSRPDGRSSYGR</sequence>
<gene>
    <name evidence="2" type="ORF">GCM10009787_73240</name>
</gene>
<keyword evidence="3" id="KW-1185">Reference proteome</keyword>
<evidence type="ECO:0000256" key="1">
    <source>
        <dbReference type="SAM" id="MobiDB-lite"/>
    </source>
</evidence>
<proteinExistence type="predicted"/>
<reference evidence="3" key="1">
    <citation type="journal article" date="2019" name="Int. J. Syst. Evol. Microbiol.">
        <title>The Global Catalogue of Microorganisms (GCM) 10K type strain sequencing project: providing services to taxonomists for standard genome sequencing and annotation.</title>
        <authorList>
            <consortium name="The Broad Institute Genomics Platform"/>
            <consortium name="The Broad Institute Genome Sequencing Center for Infectious Disease"/>
            <person name="Wu L."/>
            <person name="Ma J."/>
        </authorList>
    </citation>
    <scope>NUCLEOTIDE SEQUENCE [LARGE SCALE GENOMIC DNA]</scope>
    <source>
        <strain evidence="3">JCM 14924</strain>
    </source>
</reference>
<protein>
    <submittedName>
        <fullName evidence="2">Uncharacterized protein</fullName>
    </submittedName>
</protein>
<accession>A0ABP5P357</accession>
<dbReference type="Proteomes" id="UP001501391">
    <property type="component" value="Unassembled WGS sequence"/>
</dbReference>
<dbReference type="EMBL" id="BAAAOQ010000036">
    <property type="protein sequence ID" value="GAA2204768.1"/>
    <property type="molecule type" value="Genomic_DNA"/>
</dbReference>
<organism evidence="2 3">
    <name type="scientific">Streptomyces bangladeshensis</name>
    <dbReference type="NCBI Taxonomy" id="295352"/>
    <lineage>
        <taxon>Bacteria</taxon>
        <taxon>Bacillati</taxon>
        <taxon>Actinomycetota</taxon>
        <taxon>Actinomycetes</taxon>
        <taxon>Kitasatosporales</taxon>
        <taxon>Streptomycetaceae</taxon>
        <taxon>Streptomyces</taxon>
    </lineage>
</organism>
<feature type="region of interest" description="Disordered" evidence="1">
    <location>
        <begin position="1"/>
        <end position="115"/>
    </location>
</feature>